<protein>
    <submittedName>
        <fullName evidence="1">Uncharacterized protein</fullName>
    </submittedName>
</protein>
<accession>A0ABY8JN84</accession>
<dbReference type="EMBL" id="CP121646">
    <property type="protein sequence ID" value="WFU67132.1"/>
    <property type="molecule type" value="Genomic_DNA"/>
</dbReference>
<keyword evidence="2" id="KW-1185">Reference proteome</keyword>
<gene>
    <name evidence="1" type="ORF">QA636_17230</name>
</gene>
<dbReference type="RefSeq" id="WP_244558845.1">
    <property type="nucleotide sequence ID" value="NZ_CP121646.1"/>
</dbReference>
<dbReference type="Proteomes" id="UP001221546">
    <property type="component" value="Chromosome"/>
</dbReference>
<evidence type="ECO:0000313" key="2">
    <source>
        <dbReference type="Proteomes" id="UP001221546"/>
    </source>
</evidence>
<organism evidence="1 2">
    <name type="scientific">Bradyrhizobium brasilense</name>
    <dbReference type="NCBI Taxonomy" id="1419277"/>
    <lineage>
        <taxon>Bacteria</taxon>
        <taxon>Pseudomonadati</taxon>
        <taxon>Pseudomonadota</taxon>
        <taxon>Alphaproteobacteria</taxon>
        <taxon>Hyphomicrobiales</taxon>
        <taxon>Nitrobacteraceae</taxon>
        <taxon>Bradyrhizobium</taxon>
    </lineage>
</organism>
<proteinExistence type="predicted"/>
<evidence type="ECO:0000313" key="1">
    <source>
        <dbReference type="EMBL" id="WFU67132.1"/>
    </source>
</evidence>
<name>A0ABY8JN84_9BRAD</name>
<sequence length="292" mass="32950">MPSSDDLTTLLEPRSAKHVDFDTHWLDFASSRWTGSIGRDIGLVELCERCDSVELWADPQPNDQLVLAWLLDVLRPHRHIVAKLKLVQTDVEIGGYRGESLAKWRLPALAVTDDRLELAGRAWTAYRAPTPEPCFDLLMQDLSAIPQLRAALIALLEELPGQDTGLGASELRMLDLVADGETSPQVLSSELNRERGVFDFQEAELILDRLAYCPSPVLTGFPAEIEAPDDLKARNNRLLHSRLSLTDFGQEVSDRELDFSQYNTIHRWWGGTELTNERLWRWDAESRALVAP</sequence>
<reference evidence="1 2" key="1">
    <citation type="submission" date="2023-04" db="EMBL/GenBank/DDBJ databases">
        <title>Australian commercial rhizobial inoculants.</title>
        <authorList>
            <person name="Kohlmeier M.G."/>
            <person name="O'Hara G.W."/>
            <person name="Colombi E."/>
            <person name="Ramsay J.P."/>
            <person name="Terpolilli J."/>
        </authorList>
    </citation>
    <scope>NUCLEOTIDE SEQUENCE [LARGE SCALE GENOMIC DNA]</scope>
    <source>
        <strain evidence="1 2">CB627</strain>
    </source>
</reference>